<evidence type="ECO:0000259" key="6">
    <source>
        <dbReference type="Pfam" id="PF06271"/>
    </source>
</evidence>
<keyword evidence="2 5" id="KW-0812">Transmembrane</keyword>
<evidence type="ECO:0000313" key="7">
    <source>
        <dbReference type="EMBL" id="MBD3921281.1"/>
    </source>
</evidence>
<dbReference type="EMBL" id="JACXZA010000005">
    <property type="protein sequence ID" value="MBD3921281.1"/>
    <property type="molecule type" value="Genomic_DNA"/>
</dbReference>
<feature type="transmembrane region" description="Helical" evidence="5">
    <location>
        <begin position="135"/>
        <end position="158"/>
    </location>
</feature>
<keyword evidence="8" id="KW-1185">Reference proteome</keyword>
<dbReference type="InterPro" id="IPR010432">
    <property type="entry name" value="RDD"/>
</dbReference>
<keyword evidence="3 5" id="KW-1133">Transmembrane helix</keyword>
<dbReference type="PANTHER" id="PTHR38480:SF1">
    <property type="entry name" value="SLR0254 PROTEIN"/>
    <property type="match status" value="1"/>
</dbReference>
<gene>
    <name evidence="7" type="ORF">H8B09_21110</name>
</gene>
<evidence type="ECO:0000313" key="8">
    <source>
        <dbReference type="Proteomes" id="UP000609346"/>
    </source>
</evidence>
<dbReference type="Pfam" id="PF06271">
    <property type="entry name" value="RDD"/>
    <property type="match status" value="1"/>
</dbReference>
<evidence type="ECO:0000256" key="3">
    <source>
        <dbReference type="ARBA" id="ARBA00022989"/>
    </source>
</evidence>
<evidence type="ECO:0000256" key="1">
    <source>
        <dbReference type="ARBA" id="ARBA00004141"/>
    </source>
</evidence>
<keyword evidence="4 5" id="KW-0472">Membrane</keyword>
<dbReference type="Proteomes" id="UP000609346">
    <property type="component" value="Unassembled WGS sequence"/>
</dbReference>
<feature type="transmembrane region" description="Helical" evidence="5">
    <location>
        <begin position="91"/>
        <end position="114"/>
    </location>
</feature>
<evidence type="ECO:0000256" key="2">
    <source>
        <dbReference type="ARBA" id="ARBA00022692"/>
    </source>
</evidence>
<reference evidence="7 8" key="1">
    <citation type="submission" date="2020-09" db="EMBL/GenBank/DDBJ databases">
        <title>Paenibacillus sp. strain PR3 16S rRNA gene Genome sequencing and assembly.</title>
        <authorList>
            <person name="Kim J."/>
        </authorList>
    </citation>
    <scope>NUCLEOTIDE SEQUENCE [LARGE SCALE GENOMIC DNA]</scope>
    <source>
        <strain evidence="7 8">PR3</strain>
    </source>
</reference>
<feature type="domain" description="RDD" evidence="6">
    <location>
        <begin position="45"/>
        <end position="171"/>
    </location>
</feature>
<proteinExistence type="predicted"/>
<evidence type="ECO:0000256" key="5">
    <source>
        <dbReference type="SAM" id="Phobius"/>
    </source>
</evidence>
<name>A0ABR8MZC9_9BACL</name>
<comment type="subcellular location">
    <subcellularLocation>
        <location evidence="1">Membrane</location>
        <topology evidence="1">Multi-pass membrane protein</topology>
    </subcellularLocation>
</comment>
<evidence type="ECO:0000256" key="4">
    <source>
        <dbReference type="ARBA" id="ARBA00023136"/>
    </source>
</evidence>
<accession>A0ABR8MZC9</accession>
<feature type="transmembrane region" description="Helical" evidence="5">
    <location>
        <begin position="48"/>
        <end position="71"/>
    </location>
</feature>
<feature type="transmembrane region" description="Helical" evidence="5">
    <location>
        <begin position="192"/>
        <end position="214"/>
    </location>
</feature>
<dbReference type="PANTHER" id="PTHR38480">
    <property type="entry name" value="SLR0254 PROTEIN"/>
    <property type="match status" value="1"/>
</dbReference>
<organism evidence="7 8">
    <name type="scientific">Paenibacillus terricola</name>
    <dbReference type="NCBI Taxonomy" id="2763503"/>
    <lineage>
        <taxon>Bacteria</taxon>
        <taxon>Bacillati</taxon>
        <taxon>Bacillota</taxon>
        <taxon>Bacilli</taxon>
        <taxon>Bacillales</taxon>
        <taxon>Paenibacillaceae</taxon>
        <taxon>Paenibacillus</taxon>
    </lineage>
</organism>
<protein>
    <submittedName>
        <fullName evidence="7">RDD family protein</fullName>
    </submittedName>
</protein>
<comment type="caution">
    <text evidence="7">The sequence shown here is derived from an EMBL/GenBank/DDBJ whole genome shotgun (WGS) entry which is preliminary data.</text>
</comment>
<dbReference type="RefSeq" id="WP_191205546.1">
    <property type="nucleotide sequence ID" value="NZ_JACXZA010000005.1"/>
</dbReference>
<sequence length="381" mass="42594">MEHIPERSEKEFAFTPVEFTERWKAAGEDPDAESIVSRYSESVYLRRLGAYLIDYLIVGMLLAGAMFPMILPEAMQDDWAPNPLPIMGVSFAILFGYFAILESIGGFTIGKWVLRIRVVRQDRSVPGVGKTLLRNLIKLLELSLFMLCGIVSTILILVTRKKQRLGDMAAGTFVLKVKDARQPSRGRLVMTYISFVAITAAAVIMLVICIGTIVKEPSHYKTADGQYELQAPMTWSAAADDYEGELFISNLLSDELVLIGSDDEYTLDGWVTLEEYNDIIADWLPNALEVELDGTASEKISLNGLPAYRFTMNGYGDGERQAYNVTVTGDQNKYYFIVSWISKTDQTNGSIGDFRTRWQGKLDHLDEIVGTFKSVRGVVSL</sequence>